<evidence type="ECO:0000313" key="8">
    <source>
        <dbReference type="EMBL" id="OMJ93765.1"/>
    </source>
</evidence>
<accession>A0A1R2CXN0</accession>
<evidence type="ECO:0000256" key="2">
    <source>
        <dbReference type="ARBA" id="ARBA00022741"/>
    </source>
</evidence>
<evidence type="ECO:0000256" key="4">
    <source>
        <dbReference type="PROSITE-ProRule" id="PRU10141"/>
    </source>
</evidence>
<dbReference type="PANTHER" id="PTHR24346:SF30">
    <property type="entry name" value="MATERNAL EMBRYONIC LEUCINE ZIPPER KINASE"/>
    <property type="match status" value="1"/>
</dbReference>
<dbReference type="Proteomes" id="UP000187209">
    <property type="component" value="Unassembled WGS sequence"/>
</dbReference>
<dbReference type="FunFam" id="3.30.200.20:FF:000042">
    <property type="entry name" value="Aurora kinase A"/>
    <property type="match status" value="1"/>
</dbReference>
<dbReference type="InterPro" id="IPR008271">
    <property type="entry name" value="Ser/Thr_kinase_AS"/>
</dbReference>
<feature type="domain" description="Protein kinase" evidence="7">
    <location>
        <begin position="132"/>
        <end position="386"/>
    </location>
</feature>
<proteinExistence type="inferred from homology"/>
<dbReference type="AlphaFoldDB" id="A0A1R2CXN0"/>
<evidence type="ECO:0000256" key="3">
    <source>
        <dbReference type="ARBA" id="ARBA00022840"/>
    </source>
</evidence>
<keyword evidence="9" id="KW-1185">Reference proteome</keyword>
<dbReference type="OrthoDB" id="449424at2759"/>
<gene>
    <name evidence="8" type="ORF">SteCoe_3209</name>
</gene>
<dbReference type="InterPro" id="IPR011009">
    <property type="entry name" value="Kinase-like_dom_sf"/>
</dbReference>
<dbReference type="Pfam" id="PF00069">
    <property type="entry name" value="Pkinase"/>
    <property type="match status" value="1"/>
</dbReference>
<dbReference type="InterPro" id="IPR017441">
    <property type="entry name" value="Protein_kinase_ATP_BS"/>
</dbReference>
<keyword evidence="3 4" id="KW-0067">ATP-binding</keyword>
<comment type="subunit">
    <text evidence="1">Monomer.</text>
</comment>
<dbReference type="PROSITE" id="PS00108">
    <property type="entry name" value="PROTEIN_KINASE_ST"/>
    <property type="match status" value="1"/>
</dbReference>
<dbReference type="CDD" id="cd14003">
    <property type="entry name" value="STKc_AMPK-like"/>
    <property type="match status" value="1"/>
</dbReference>
<dbReference type="GO" id="GO:0004674">
    <property type="term" value="F:protein serine/threonine kinase activity"/>
    <property type="evidence" value="ECO:0007669"/>
    <property type="project" value="UniProtKB-KW"/>
</dbReference>
<evidence type="ECO:0000256" key="1">
    <source>
        <dbReference type="ARBA" id="ARBA00011245"/>
    </source>
</evidence>
<dbReference type="Gene3D" id="1.10.510.10">
    <property type="entry name" value="Transferase(Phosphotransferase) domain 1"/>
    <property type="match status" value="1"/>
</dbReference>
<dbReference type="PANTHER" id="PTHR24346">
    <property type="entry name" value="MAP/MICROTUBULE AFFINITY-REGULATING KINASE"/>
    <property type="match status" value="1"/>
</dbReference>
<dbReference type="InterPro" id="IPR000719">
    <property type="entry name" value="Prot_kinase_dom"/>
</dbReference>
<comment type="similarity">
    <text evidence="5">Belongs to the protein kinase superfamily.</text>
</comment>
<evidence type="ECO:0000259" key="7">
    <source>
        <dbReference type="PROSITE" id="PS50011"/>
    </source>
</evidence>
<feature type="region of interest" description="Disordered" evidence="6">
    <location>
        <begin position="83"/>
        <end position="111"/>
    </location>
</feature>
<dbReference type="GO" id="GO:0005524">
    <property type="term" value="F:ATP binding"/>
    <property type="evidence" value="ECO:0007669"/>
    <property type="project" value="UniProtKB-UniRule"/>
</dbReference>
<sequence>MKMHYKVIRDHSEEIRPRPLISKTPTSTVIDLIRKINESNKDTSKKSDNSKEEANKIRANSLPKNDIVKNRIITSKPPVFRRVTTGGLNNTEDLRAKLPPKAPTSGKTASAATLRNSISKDEIIGTGNIDNYIVGTQIGQGAYAIVRSAILKKNNQKIALKSYERNKLVDPHRKRCVKREIDVLEILNHPNIVKLIEVIDTPKHLHLAMEYVGGCSLHSYLKRRPNRRLEEPEARKIFKQVLQAIEYTHGRNVCHRDIKLENILLDEENNVKIIDFGFATCFPHDRKVKLFCGTPSYMAPEIVNRIEYSGPPADIWALGVLLYILVCGNYPFRAQDDKELYKKIQFGQYTIPSSISQGVRSLINRILRLHPEKRPSVTELLKDTWLLSNETGELIENLPDTLQKSSSTGDPFDAEIIFGLKRFGYTDEELKVELQNERSRATLLYKHLKRSKADSSAESFHDNNMSAGFS</sequence>
<dbReference type="EMBL" id="MPUH01000037">
    <property type="protein sequence ID" value="OMJ93765.1"/>
    <property type="molecule type" value="Genomic_DNA"/>
</dbReference>
<dbReference type="GO" id="GO:0035556">
    <property type="term" value="P:intracellular signal transduction"/>
    <property type="evidence" value="ECO:0007669"/>
    <property type="project" value="TreeGrafter"/>
</dbReference>
<evidence type="ECO:0000256" key="5">
    <source>
        <dbReference type="RuleBase" id="RU000304"/>
    </source>
</evidence>
<evidence type="ECO:0000313" key="9">
    <source>
        <dbReference type="Proteomes" id="UP000187209"/>
    </source>
</evidence>
<feature type="binding site" evidence="4">
    <location>
        <position position="161"/>
    </location>
    <ligand>
        <name>ATP</name>
        <dbReference type="ChEBI" id="CHEBI:30616"/>
    </ligand>
</feature>
<dbReference type="GO" id="GO:0005737">
    <property type="term" value="C:cytoplasm"/>
    <property type="evidence" value="ECO:0007669"/>
    <property type="project" value="TreeGrafter"/>
</dbReference>
<evidence type="ECO:0000256" key="6">
    <source>
        <dbReference type="SAM" id="MobiDB-lite"/>
    </source>
</evidence>
<name>A0A1R2CXN0_9CILI</name>
<dbReference type="SUPFAM" id="SSF56112">
    <property type="entry name" value="Protein kinase-like (PK-like)"/>
    <property type="match status" value="1"/>
</dbReference>
<reference evidence="8 9" key="1">
    <citation type="submission" date="2016-11" db="EMBL/GenBank/DDBJ databases">
        <title>The macronuclear genome of Stentor coeruleus: a giant cell with tiny introns.</title>
        <authorList>
            <person name="Slabodnick M."/>
            <person name="Ruby J.G."/>
            <person name="Reiff S.B."/>
            <person name="Swart E.C."/>
            <person name="Gosai S."/>
            <person name="Prabakaran S."/>
            <person name="Witkowska E."/>
            <person name="Larue G.E."/>
            <person name="Fisher S."/>
            <person name="Freeman R.M."/>
            <person name="Gunawardena J."/>
            <person name="Chu W."/>
            <person name="Stover N.A."/>
            <person name="Gregory B.D."/>
            <person name="Nowacki M."/>
            <person name="Derisi J."/>
            <person name="Roy S.W."/>
            <person name="Marshall W.F."/>
            <person name="Sood P."/>
        </authorList>
    </citation>
    <scope>NUCLEOTIDE SEQUENCE [LARGE SCALE GENOMIC DNA]</scope>
    <source>
        <strain evidence="8">WM001</strain>
    </source>
</reference>
<keyword evidence="5" id="KW-0808">Transferase</keyword>
<dbReference type="SMART" id="SM00220">
    <property type="entry name" value="S_TKc"/>
    <property type="match status" value="1"/>
</dbReference>
<dbReference type="PROSITE" id="PS00107">
    <property type="entry name" value="PROTEIN_KINASE_ATP"/>
    <property type="match status" value="1"/>
</dbReference>
<keyword evidence="2 4" id="KW-0547">Nucleotide-binding</keyword>
<organism evidence="8 9">
    <name type="scientific">Stentor coeruleus</name>
    <dbReference type="NCBI Taxonomy" id="5963"/>
    <lineage>
        <taxon>Eukaryota</taxon>
        <taxon>Sar</taxon>
        <taxon>Alveolata</taxon>
        <taxon>Ciliophora</taxon>
        <taxon>Postciliodesmatophora</taxon>
        <taxon>Heterotrichea</taxon>
        <taxon>Heterotrichida</taxon>
        <taxon>Stentoridae</taxon>
        <taxon>Stentor</taxon>
    </lineage>
</organism>
<protein>
    <recommendedName>
        <fullName evidence="7">Protein kinase domain-containing protein</fullName>
    </recommendedName>
</protein>
<keyword evidence="5" id="KW-0723">Serine/threonine-protein kinase</keyword>
<comment type="caution">
    <text evidence="8">The sequence shown here is derived from an EMBL/GenBank/DDBJ whole genome shotgun (WGS) entry which is preliminary data.</text>
</comment>
<keyword evidence="5" id="KW-0418">Kinase</keyword>
<dbReference type="PROSITE" id="PS50011">
    <property type="entry name" value="PROTEIN_KINASE_DOM"/>
    <property type="match status" value="1"/>
</dbReference>
<dbReference type="FunFam" id="1.10.510.10:FF:000571">
    <property type="entry name" value="Maternal embryonic leucine zipper kinase"/>
    <property type="match status" value="1"/>
</dbReference>